<evidence type="ECO:0000256" key="2">
    <source>
        <dbReference type="ARBA" id="ARBA00023125"/>
    </source>
</evidence>
<dbReference type="SMART" id="SM00342">
    <property type="entry name" value="HTH_ARAC"/>
    <property type="match status" value="1"/>
</dbReference>
<evidence type="ECO:0000256" key="1">
    <source>
        <dbReference type="ARBA" id="ARBA00023015"/>
    </source>
</evidence>
<keyword evidence="2" id="KW-0238">DNA-binding</keyword>
<dbReference type="InterPro" id="IPR018060">
    <property type="entry name" value="HTH_AraC"/>
</dbReference>
<accession>A0ABU5N289</accession>
<evidence type="ECO:0000313" key="5">
    <source>
        <dbReference type="EMBL" id="MDZ8120545.1"/>
    </source>
</evidence>
<gene>
    <name evidence="5" type="ORF">P9H32_18100</name>
</gene>
<keyword evidence="3" id="KW-0804">Transcription</keyword>
<keyword evidence="1" id="KW-0805">Transcription regulation</keyword>
<dbReference type="PANTHER" id="PTHR43280:SF2">
    <property type="entry name" value="HTH-TYPE TRANSCRIPTIONAL REGULATOR EXSA"/>
    <property type="match status" value="1"/>
</dbReference>
<dbReference type="PROSITE" id="PS01124">
    <property type="entry name" value="HTH_ARAC_FAMILY_2"/>
    <property type="match status" value="1"/>
</dbReference>
<dbReference type="PRINTS" id="PR00032">
    <property type="entry name" value="HTHARAC"/>
</dbReference>
<organism evidence="5 6">
    <name type="scientific">Pontiella agarivorans</name>
    <dbReference type="NCBI Taxonomy" id="3038953"/>
    <lineage>
        <taxon>Bacteria</taxon>
        <taxon>Pseudomonadati</taxon>
        <taxon>Kiritimatiellota</taxon>
        <taxon>Kiritimatiellia</taxon>
        <taxon>Kiritimatiellales</taxon>
        <taxon>Pontiellaceae</taxon>
        <taxon>Pontiella</taxon>
    </lineage>
</organism>
<dbReference type="RefSeq" id="WP_322610319.1">
    <property type="nucleotide sequence ID" value="NZ_JARVCO010000012.1"/>
</dbReference>
<dbReference type="SUPFAM" id="SSF46689">
    <property type="entry name" value="Homeodomain-like"/>
    <property type="match status" value="2"/>
</dbReference>
<sequence length="309" mass="36235">MTELTEIISYGHIENKMMYPHKNPGMELVLVEQGRLDWAVEGVPEALKPGTLFFTLPWQTHGSMHIREPKNRIYFILFDLPGAGFQPLEKITMAERFGFSEEELNFLSTALVNARRHAWPASQLARHNLPEIIHRLDNRNPIDHTIAFSMLRTILLELAAIITRDFEISSNTSRTMHRIEQFLKSLRKTLDHSWTLNEMAESCGVKRTYFSNITLRLTGYAPLQYLNRLRFEHACRLLRETDRSITDIGFECGYSTSQYFAETFKNAARMTPSEYRKSLPELERILQANWKHPELRTMDDERKRRRIFS</sequence>
<name>A0ABU5N289_9BACT</name>
<dbReference type="Proteomes" id="UP001290861">
    <property type="component" value="Unassembled WGS sequence"/>
</dbReference>
<dbReference type="InterPro" id="IPR009057">
    <property type="entry name" value="Homeodomain-like_sf"/>
</dbReference>
<evidence type="ECO:0000259" key="4">
    <source>
        <dbReference type="PROSITE" id="PS01124"/>
    </source>
</evidence>
<reference evidence="5 6" key="1">
    <citation type="journal article" date="2024" name="Appl. Environ. Microbiol.">
        <title>Pontiella agarivorans sp. nov., a novel marine anaerobic bacterium capable of degrading macroalgal polysaccharides and fixing nitrogen.</title>
        <authorList>
            <person name="Liu N."/>
            <person name="Kivenson V."/>
            <person name="Peng X."/>
            <person name="Cui Z."/>
            <person name="Lankiewicz T.S."/>
            <person name="Gosselin K.M."/>
            <person name="English C.J."/>
            <person name="Blair E.M."/>
            <person name="O'Malley M.A."/>
            <person name="Valentine D.L."/>
        </authorList>
    </citation>
    <scope>NUCLEOTIDE SEQUENCE [LARGE SCALE GENOMIC DNA]</scope>
    <source>
        <strain evidence="5 6">NLcol2</strain>
    </source>
</reference>
<dbReference type="Pfam" id="PF12833">
    <property type="entry name" value="HTH_18"/>
    <property type="match status" value="1"/>
</dbReference>
<dbReference type="Gene3D" id="1.10.10.60">
    <property type="entry name" value="Homeodomain-like"/>
    <property type="match status" value="2"/>
</dbReference>
<dbReference type="InterPro" id="IPR037923">
    <property type="entry name" value="HTH-like"/>
</dbReference>
<protein>
    <submittedName>
        <fullName evidence="5">AraC family transcriptional regulator</fullName>
    </submittedName>
</protein>
<dbReference type="InterPro" id="IPR020449">
    <property type="entry name" value="Tscrpt_reg_AraC-type_HTH"/>
</dbReference>
<comment type="caution">
    <text evidence="5">The sequence shown here is derived from an EMBL/GenBank/DDBJ whole genome shotgun (WGS) entry which is preliminary data.</text>
</comment>
<dbReference type="EMBL" id="JARVCO010000012">
    <property type="protein sequence ID" value="MDZ8120545.1"/>
    <property type="molecule type" value="Genomic_DNA"/>
</dbReference>
<dbReference type="SUPFAM" id="SSF51215">
    <property type="entry name" value="Regulatory protein AraC"/>
    <property type="match status" value="1"/>
</dbReference>
<keyword evidence="6" id="KW-1185">Reference proteome</keyword>
<proteinExistence type="predicted"/>
<dbReference type="PANTHER" id="PTHR43280">
    <property type="entry name" value="ARAC-FAMILY TRANSCRIPTIONAL REGULATOR"/>
    <property type="match status" value="1"/>
</dbReference>
<feature type="domain" description="HTH araC/xylS-type" evidence="4">
    <location>
        <begin position="180"/>
        <end position="278"/>
    </location>
</feature>
<evidence type="ECO:0000313" key="6">
    <source>
        <dbReference type="Proteomes" id="UP001290861"/>
    </source>
</evidence>
<evidence type="ECO:0000256" key="3">
    <source>
        <dbReference type="ARBA" id="ARBA00023163"/>
    </source>
</evidence>